<comment type="similarity">
    <text evidence="1">Belongs to the sel-1 family.</text>
</comment>
<dbReference type="SMART" id="SM00671">
    <property type="entry name" value="SEL1"/>
    <property type="match status" value="7"/>
</dbReference>
<dbReference type="Proteomes" id="UP000019384">
    <property type="component" value="Unassembled WGS sequence"/>
</dbReference>
<protein>
    <recommendedName>
        <fullName evidence="4">HCP-like protein</fullName>
    </recommendedName>
</protein>
<proteinExistence type="inferred from homology"/>
<evidence type="ECO:0000313" key="3">
    <source>
        <dbReference type="Proteomes" id="UP000019384"/>
    </source>
</evidence>
<dbReference type="RefSeq" id="XP_022461248.1">
    <property type="nucleotide sequence ID" value="XM_022600425.1"/>
</dbReference>
<dbReference type="GO" id="GO:0005789">
    <property type="term" value="C:endoplasmic reticulum membrane"/>
    <property type="evidence" value="ECO:0007669"/>
    <property type="project" value="TreeGrafter"/>
</dbReference>
<accession>W6MXP7</accession>
<name>W6MXP7_9ASCO</name>
<reference evidence="2" key="2">
    <citation type="submission" date="2014-02" db="EMBL/GenBank/DDBJ databases">
        <title>Complete DNA sequence of /Kuraishia capsulata/ illustrates novel genomic features among budding yeasts (/Saccharomycotina/).</title>
        <authorList>
            <person name="Morales L."/>
            <person name="Noel B."/>
            <person name="Porcel B."/>
            <person name="Marcet-Houben M."/>
            <person name="Hullo M-F."/>
            <person name="Sacerdot C."/>
            <person name="Tekaia F."/>
            <person name="Leh-Louis V."/>
            <person name="Despons L."/>
            <person name="Khanna V."/>
            <person name="Aury J-M."/>
            <person name="Barbe V."/>
            <person name="Couloux A."/>
            <person name="Labadie K."/>
            <person name="Pelletier E."/>
            <person name="Souciet J-L."/>
            <person name="Boekhout T."/>
            <person name="Gabaldon T."/>
            <person name="Wincker P."/>
            <person name="Dujon B."/>
        </authorList>
    </citation>
    <scope>NUCLEOTIDE SEQUENCE</scope>
    <source>
        <strain evidence="2">CBS 1993</strain>
    </source>
</reference>
<dbReference type="HOGENOM" id="CLU_440086_0_0_1"/>
<dbReference type="GeneID" id="34522636"/>
<dbReference type="Gene3D" id="1.25.40.10">
    <property type="entry name" value="Tetratricopeptide repeat domain"/>
    <property type="match status" value="3"/>
</dbReference>
<reference evidence="2" key="1">
    <citation type="submission" date="2013-12" db="EMBL/GenBank/DDBJ databases">
        <authorList>
            <person name="Genoscope - CEA"/>
        </authorList>
    </citation>
    <scope>NUCLEOTIDE SEQUENCE</scope>
    <source>
        <strain evidence="2">CBS 1993</strain>
    </source>
</reference>
<dbReference type="Pfam" id="PF08238">
    <property type="entry name" value="Sel1"/>
    <property type="match status" value="6"/>
</dbReference>
<dbReference type="SUPFAM" id="SSF81901">
    <property type="entry name" value="HCP-like"/>
    <property type="match status" value="3"/>
</dbReference>
<evidence type="ECO:0008006" key="4">
    <source>
        <dbReference type="Google" id="ProtNLM"/>
    </source>
</evidence>
<sequence length="621" mass="70416">MDQRFHEFLEESPIQKYFPDQADVDDQTLPEIRKVISENDAELAYALAEEHLFGMTYPKNVSWAVACYEHVATTTRNASANFMLGVIYGSGLFGQVEMDHSKALVHYTIASELGDRRATMALAYRFYAGIGTPRDYVRAMMYYRSVVEDLIPFLASDSDIGGQHLPDYKIRLSDAGGGLYGEGASLISSSYTNFEDLEDGSIASEHFSDSMRYYAQGLYSHSLEEAYNCFNTAMNSGTSHASDPLSLSDDPSVRVIGRCVAHLGHLYLRGEGCERNYTKAGDFLSAALNLVDDPSVVRRAAYDLGLLFKIDGVNSAEWLPPKEAVRAAFDNKFISNPDNPNSLDSSKVFFYMAQLAGNMEAIVELFPNWISMRDISPQVVRRGSNPYHWLTLAQYHEQNLDIANAAYLYKRIAESVEEETSPLKWTWYQFTRKIGRRYDLSLIGLTIAAEQGYESAQSSLGQLLLPIKSFFQDLEAECKETYLLALNYFSRAADQANYDAMLFLGDVYYKGVTITSDGTKIPPDYRKAGDMYHELLQRKECVQAYFNLGYMYELGRGFSQDFHLAKRFYDMADELGEKSDDPKNKAYFLLAFAKAKLWLKMHLGIHNWFEWVPKLMRSDDL</sequence>
<keyword evidence="3" id="KW-1185">Reference proteome</keyword>
<dbReference type="PANTHER" id="PTHR11102">
    <property type="entry name" value="SEL-1-LIKE PROTEIN"/>
    <property type="match status" value="1"/>
</dbReference>
<dbReference type="OrthoDB" id="27934at2759"/>
<organism evidence="2 3">
    <name type="scientific">Kuraishia capsulata CBS 1993</name>
    <dbReference type="NCBI Taxonomy" id="1382522"/>
    <lineage>
        <taxon>Eukaryota</taxon>
        <taxon>Fungi</taxon>
        <taxon>Dikarya</taxon>
        <taxon>Ascomycota</taxon>
        <taxon>Saccharomycotina</taxon>
        <taxon>Pichiomycetes</taxon>
        <taxon>Pichiales</taxon>
        <taxon>Pichiaceae</taxon>
        <taxon>Kuraishia</taxon>
    </lineage>
</organism>
<dbReference type="InterPro" id="IPR011990">
    <property type="entry name" value="TPR-like_helical_dom_sf"/>
</dbReference>
<dbReference type="InterPro" id="IPR050767">
    <property type="entry name" value="Sel1_AlgK"/>
</dbReference>
<evidence type="ECO:0000256" key="1">
    <source>
        <dbReference type="ARBA" id="ARBA00038101"/>
    </source>
</evidence>
<dbReference type="GO" id="GO:0036503">
    <property type="term" value="P:ERAD pathway"/>
    <property type="evidence" value="ECO:0007669"/>
    <property type="project" value="TreeGrafter"/>
</dbReference>
<dbReference type="STRING" id="1382522.W6MXP7"/>
<dbReference type="InterPro" id="IPR006597">
    <property type="entry name" value="Sel1-like"/>
</dbReference>
<gene>
    <name evidence="2" type="ORF">KUCA_T00005248001</name>
</gene>
<evidence type="ECO:0000313" key="2">
    <source>
        <dbReference type="EMBL" id="CDK29260.1"/>
    </source>
</evidence>
<dbReference type="EMBL" id="HG793130">
    <property type="protein sequence ID" value="CDK29260.1"/>
    <property type="molecule type" value="Genomic_DNA"/>
</dbReference>
<dbReference type="PANTHER" id="PTHR11102:SF147">
    <property type="entry name" value="SEL1L ADAPTOR SUBUNIT OF ERAD E3 UBIQUITIN LIGASE"/>
    <property type="match status" value="1"/>
</dbReference>
<dbReference type="AlphaFoldDB" id="W6MXP7"/>